<reference evidence="2" key="1">
    <citation type="submission" date="2018-02" db="EMBL/GenBank/DDBJ databases">
        <authorList>
            <person name="Seth-Smith MB H."/>
            <person name="Seth-Smith H."/>
        </authorList>
    </citation>
    <scope>NUCLEOTIDE SEQUENCE [LARGE SCALE GENOMIC DNA]</scope>
</reference>
<dbReference type="KEGG" id="mbai:MB901379_04484"/>
<accession>A0A3S4BHP1</accession>
<proteinExistence type="predicted"/>
<dbReference type="AlphaFoldDB" id="A0A3S4BHP1"/>
<organism evidence="1 2">
    <name type="scientific">Mycobacterium basiliense</name>
    <dbReference type="NCBI Taxonomy" id="2094119"/>
    <lineage>
        <taxon>Bacteria</taxon>
        <taxon>Bacillati</taxon>
        <taxon>Actinomycetota</taxon>
        <taxon>Actinomycetes</taxon>
        <taxon>Mycobacteriales</taxon>
        <taxon>Mycobacteriaceae</taxon>
        <taxon>Mycobacterium</taxon>
    </lineage>
</organism>
<keyword evidence="2" id="KW-1185">Reference proteome</keyword>
<dbReference type="Proteomes" id="UP000269998">
    <property type="component" value="Chromosome"/>
</dbReference>
<sequence>MLQMSSQSFSLGIPCDDVTGPSVYRQASPVVGPFLGIVANGPRRC</sequence>
<gene>
    <name evidence="1" type="ORF">MB901379_04484</name>
</gene>
<evidence type="ECO:0000313" key="1">
    <source>
        <dbReference type="EMBL" id="VDM90875.1"/>
    </source>
</evidence>
<name>A0A3S4BHP1_9MYCO</name>
<evidence type="ECO:0000313" key="2">
    <source>
        <dbReference type="Proteomes" id="UP000269998"/>
    </source>
</evidence>
<protein>
    <submittedName>
        <fullName evidence="1">Uncharacterized protein</fullName>
    </submittedName>
</protein>
<dbReference type="EMBL" id="LR130759">
    <property type="protein sequence ID" value="VDM90875.1"/>
    <property type="molecule type" value="Genomic_DNA"/>
</dbReference>